<proteinExistence type="predicted"/>
<keyword evidence="2" id="KW-1185">Reference proteome</keyword>
<dbReference type="Proteomes" id="UP000245626">
    <property type="component" value="Unassembled WGS sequence"/>
</dbReference>
<evidence type="ECO:0000313" key="2">
    <source>
        <dbReference type="Proteomes" id="UP000245626"/>
    </source>
</evidence>
<sequence length="1767" mass="187474">MSPTASASSAASTGLAQVGAPTSPSMNAASPRPANVSAPGPGASTASPRLVTALGRDSSPKPGAKAIESGVAQGRASPGLRNASLGTSLRAGSPANASRAPWANMKPSAAVTSGASSANGGSVLSDFPTAAEAARAKQEQEERAAALAAQEAARQQQVMQGLDRFRGTSLGAGNHWDEMEDEDGGFLDEVVEFADGTQYKISHNHEEDSGAKANDERDSAPVSKEERFKDVSHDRSWPPKGSGQPQRDIDMSKGGQGKDAPPHAVLSAGGESGEQPSKAQTNTRQSAPHKPEKVIIPAAAASVSLRSPTEPRELAFSRDRRPGAYPSSTYRSEAPQAPKVQATVSSARAWGPLAKREASLNPQTVSATSPSVPAASTITRGGFSSTAPSAAPAVFDPSRPLPTTGPGGRPLPPHLAAGITPSTESLNGRPEGRRTSFNSPPLETRPLPPHQPSHPPVRAGWNKPSETSHQVASEAMARSIDSQESEMLSAVERARKRRQEEEEARLAEKERARQKALALEEKIKAEKAEKARKEEEKKKEEEKQKEARRLEEEAEKARAEAERKNASNWHKELPKPNPGQGHRGRWGAPSSEPAGSRSGPDRSWNSERGPRGTLGEQQTAVLQASGIDATRTDVWRPKSWRERHVESVDQVGDSSAADRTIASSESISPGQTRPPLSATNGPGSRVDQESLVHVAGKTNMRRIETTQRQPPPHASTQSAGDGAVSWRKPKNIEVSSPSPQVSELKGASDRPTPLNLGPEQHPPSRSPLAQQRHVRPIPDGRHVEPTISHLDDVMSRIKGAMSAAGQQGAVGPRSPEMPKQLYDPVMNTTTTATSSNRTEAERKSLVATSQGLSQANTTEQADGDVTSLKSAEQKSPRIARETVRIQKRPSGNESEKTNFTSTAAASANVKAKSSPSLSQPAKPSLPPPPKEPWTTRVEVTMDKAPVWSRYTVNIKASSGKAKLSKPQQKMLAARVASMNAPSRNVYPLTWDPPITTLAMKTLSRDDQFFPKKYNRGTVIAPVGIPTKILPRGLPARIFAPPTSADTSKAGGRKQARFDLPAHSTEVEDVFPTSSNGPTLPLTEPLAEASPASISNVGGFEVKVNVPKSQSNIPKINVRLPPVASQAPVSGQEAELISYKRANGPLDAPNFDAVAPADAPRAPAAMRARGSSGNAGTPRDNVFRSVDALHAQPHGTTSTKPEVRSSFKAAISAAAAQSSLGPLDAGARGFEAESHGSSQLMSTSMNGPGPRHRNRRDSSNAAAVAFHREDRSISTPSPVSFMVTSEIQKDAGLGSGVANSSLNFPVSSTTRSSSNQTPGSNSSVLPSPSLSTSATWGQNSLTFPVLETRAQNAPDRDHIKSVWSLPAGHNDRETQNSLKGIADDFLPSTIPLSLHDLKNDDQHMTGASDRGESGNQGSKLRVYAPFDKAGEKEMPSLSSSHSAGFETADGRHSTVGSSSSMQSRQLPPHQAQTQDHGRENSQHHQQHHHHNHHHNHSHNQHQHQHQPQQHHHQHQTHQAQRGANAFSPPQHQVMPSSLQPFGEAPGAHYQSQDRASLMGGSSRQSLGAYGYGVNPAAQVGPNPGYQVYSGAAAGAGARPPSFVPYGNQNAHAHHPHQHQMSARSAPGSPYKSLGRPSAYSPFGGPAASGQRSTSGGSTTAAGQDNSSAIGSGRNTNSGGMHQPFSVGQSDPRQSSWHTSGTAGPTQAQSYQSRQHSAYGHQQQNPTSQHMQLAQGNAQMSGQPQQQYAQQMGVFTGPYSAYDPTSRVW</sequence>
<evidence type="ECO:0000313" key="1">
    <source>
        <dbReference type="EMBL" id="PWN49056.1"/>
    </source>
</evidence>
<organism evidence="1 2">
    <name type="scientific">Violaceomyces palustris</name>
    <dbReference type="NCBI Taxonomy" id="1673888"/>
    <lineage>
        <taxon>Eukaryota</taxon>
        <taxon>Fungi</taxon>
        <taxon>Dikarya</taxon>
        <taxon>Basidiomycota</taxon>
        <taxon>Ustilaginomycotina</taxon>
        <taxon>Ustilaginomycetes</taxon>
        <taxon>Violaceomycetales</taxon>
        <taxon>Violaceomycetaceae</taxon>
        <taxon>Violaceomyces</taxon>
    </lineage>
</organism>
<protein>
    <submittedName>
        <fullName evidence="1">Uncharacterized protein</fullName>
    </submittedName>
</protein>
<dbReference type="EMBL" id="KZ820104">
    <property type="protein sequence ID" value="PWN49056.1"/>
    <property type="molecule type" value="Genomic_DNA"/>
</dbReference>
<name>A0ACD0NTD6_9BASI</name>
<reference evidence="1 2" key="1">
    <citation type="journal article" date="2018" name="Mol. Biol. Evol.">
        <title>Broad Genomic Sampling Reveals a Smut Pathogenic Ancestry of the Fungal Clade Ustilaginomycotina.</title>
        <authorList>
            <person name="Kijpornyongpan T."/>
            <person name="Mondo S.J."/>
            <person name="Barry K."/>
            <person name="Sandor L."/>
            <person name="Lee J."/>
            <person name="Lipzen A."/>
            <person name="Pangilinan J."/>
            <person name="LaButti K."/>
            <person name="Hainaut M."/>
            <person name="Henrissat B."/>
            <person name="Grigoriev I.V."/>
            <person name="Spatafora J.W."/>
            <person name="Aime M.C."/>
        </authorList>
    </citation>
    <scope>NUCLEOTIDE SEQUENCE [LARGE SCALE GENOMIC DNA]</scope>
    <source>
        <strain evidence="1 2">SA 807</strain>
    </source>
</reference>
<accession>A0ACD0NTD6</accession>
<gene>
    <name evidence="1" type="ORF">IE53DRAFT_370090</name>
</gene>